<dbReference type="EMBL" id="JAGFBS010000002">
    <property type="protein sequence ID" value="KAG6381054.1"/>
    <property type="molecule type" value="Genomic_DNA"/>
</dbReference>
<organism evidence="1 2">
    <name type="scientific">Boletus reticuloceps</name>
    <dbReference type="NCBI Taxonomy" id="495285"/>
    <lineage>
        <taxon>Eukaryota</taxon>
        <taxon>Fungi</taxon>
        <taxon>Dikarya</taxon>
        <taxon>Basidiomycota</taxon>
        <taxon>Agaricomycotina</taxon>
        <taxon>Agaricomycetes</taxon>
        <taxon>Agaricomycetidae</taxon>
        <taxon>Boletales</taxon>
        <taxon>Boletineae</taxon>
        <taxon>Boletaceae</taxon>
        <taxon>Boletoideae</taxon>
        <taxon>Boletus</taxon>
    </lineage>
</organism>
<reference evidence="1" key="1">
    <citation type="submission" date="2021-03" db="EMBL/GenBank/DDBJ databases">
        <title>Evolutionary innovations through gain and loss of genes in the ectomycorrhizal Boletales.</title>
        <authorList>
            <person name="Wu G."/>
            <person name="Miyauchi S."/>
            <person name="Morin E."/>
            <person name="Yang Z.-L."/>
            <person name="Xu J."/>
            <person name="Martin F.M."/>
        </authorList>
    </citation>
    <scope>NUCLEOTIDE SEQUENCE</scope>
    <source>
        <strain evidence="1">BR01</strain>
    </source>
</reference>
<accession>A0A8I2YX38</accession>
<dbReference type="Proteomes" id="UP000683000">
    <property type="component" value="Unassembled WGS sequence"/>
</dbReference>
<evidence type="ECO:0000313" key="1">
    <source>
        <dbReference type="EMBL" id="KAG6381054.1"/>
    </source>
</evidence>
<dbReference type="OrthoDB" id="2224399at2759"/>
<keyword evidence="2" id="KW-1185">Reference proteome</keyword>
<proteinExistence type="predicted"/>
<comment type="caution">
    <text evidence="1">The sequence shown here is derived from an EMBL/GenBank/DDBJ whole genome shotgun (WGS) entry which is preliminary data.</text>
</comment>
<dbReference type="AlphaFoldDB" id="A0A8I2YX38"/>
<protein>
    <submittedName>
        <fullName evidence="1">Uncharacterized protein</fullName>
    </submittedName>
</protein>
<name>A0A8I2YX38_9AGAM</name>
<gene>
    <name evidence="1" type="ORF">JVT61DRAFT_5450</name>
</gene>
<sequence length="187" mass="20274">MYMDRLLGKPPSAHVLAEYISTLSAAIAPAPDIKSYPDVIYFNYPTLGVSFQFSPRNGYKPVTGLRREQLKDDDLQLEAADIYNVLGVNASFAPYPCLPIELHLAGATPATLTIAKDTTGKEFVAWLGEPSRKGGGTGPSSGSIHIWCEWSQQGIMVEFGGSDARGPQAWERGGNAVWRVVTVFSPK</sequence>
<evidence type="ECO:0000313" key="2">
    <source>
        <dbReference type="Proteomes" id="UP000683000"/>
    </source>
</evidence>